<dbReference type="EMBL" id="CAFAAY010000020">
    <property type="protein sequence ID" value="CAB4811713.1"/>
    <property type="molecule type" value="Genomic_DNA"/>
</dbReference>
<proteinExistence type="predicted"/>
<name>A0A6J6YTX7_9ZZZZ</name>
<protein>
    <submittedName>
        <fullName evidence="1">Unannotated protein</fullName>
    </submittedName>
</protein>
<reference evidence="1" key="1">
    <citation type="submission" date="2020-05" db="EMBL/GenBank/DDBJ databases">
        <authorList>
            <person name="Chiriac C."/>
            <person name="Salcher M."/>
            <person name="Ghai R."/>
            <person name="Kavagutti S V."/>
        </authorList>
    </citation>
    <scope>NUCLEOTIDE SEQUENCE</scope>
</reference>
<organism evidence="1">
    <name type="scientific">freshwater metagenome</name>
    <dbReference type="NCBI Taxonomy" id="449393"/>
    <lineage>
        <taxon>unclassified sequences</taxon>
        <taxon>metagenomes</taxon>
        <taxon>ecological metagenomes</taxon>
    </lineage>
</organism>
<dbReference type="AlphaFoldDB" id="A0A6J6YTX7"/>
<accession>A0A6J6YTX7</accession>
<sequence length="131" mass="14805">MNKIVDISQLERHVGLSIISFCIELFVFGDEAEPIGVVMQLSNETNFLFCCSGEGKIRIRRISIFKIQDSCRLACLNEFAGELLNSVNAFENQLILQTINHEICIVNDDDDLVLYLDGNQVTYSTESDPRI</sequence>
<gene>
    <name evidence="1" type="ORF">UFOPK3124_00445</name>
</gene>
<evidence type="ECO:0000313" key="1">
    <source>
        <dbReference type="EMBL" id="CAB4811713.1"/>
    </source>
</evidence>